<evidence type="ECO:0000313" key="2">
    <source>
        <dbReference type="Proteomes" id="UP000388235"/>
    </source>
</evidence>
<organism evidence="1 2">
    <name type="scientific">Litorivicinus lipolyticus</name>
    <dbReference type="NCBI Taxonomy" id="418701"/>
    <lineage>
        <taxon>Bacteria</taxon>
        <taxon>Pseudomonadati</taxon>
        <taxon>Pseudomonadota</taxon>
        <taxon>Gammaproteobacteria</taxon>
        <taxon>Oceanospirillales</taxon>
        <taxon>Litorivicinaceae</taxon>
        <taxon>Litorivicinus</taxon>
    </lineage>
</organism>
<evidence type="ECO:0000313" key="1">
    <source>
        <dbReference type="EMBL" id="QGG80165.1"/>
    </source>
</evidence>
<name>A0A5Q2QGM8_9GAMM</name>
<dbReference type="AlphaFoldDB" id="A0A5Q2QGM8"/>
<keyword evidence="2" id="KW-1185">Reference proteome</keyword>
<accession>A0A5Q2QGM8</accession>
<dbReference type="KEGG" id="llp:GH975_06080"/>
<gene>
    <name evidence="1" type="ORF">GH975_06080</name>
</gene>
<reference evidence="1 2" key="1">
    <citation type="submission" date="2019-11" db="EMBL/GenBank/DDBJ databases">
        <authorList>
            <person name="Khan S.A."/>
            <person name="Jeon C.O."/>
            <person name="Chun B.H."/>
        </authorList>
    </citation>
    <scope>NUCLEOTIDE SEQUENCE [LARGE SCALE GENOMIC DNA]</scope>
    <source>
        <strain evidence="1 2">IMCC 1097</strain>
    </source>
</reference>
<sequence>MEGIKTFDLHFGSDHAEVVMYEWVEEAIFDDIAKLEWFGLQTEAA</sequence>
<dbReference type="EMBL" id="CP045871">
    <property type="protein sequence ID" value="QGG80165.1"/>
    <property type="molecule type" value="Genomic_DNA"/>
</dbReference>
<protein>
    <submittedName>
        <fullName evidence="1">Uncharacterized protein</fullName>
    </submittedName>
</protein>
<dbReference type="Proteomes" id="UP000388235">
    <property type="component" value="Chromosome"/>
</dbReference>
<dbReference type="RefSeq" id="WP_153713669.1">
    <property type="nucleotide sequence ID" value="NZ_CP045871.1"/>
</dbReference>
<proteinExistence type="predicted"/>